<gene>
    <name evidence="3" type="ORF">WOLCODRAFT_84993</name>
</gene>
<dbReference type="GO" id="GO:0043386">
    <property type="term" value="P:mycotoxin biosynthetic process"/>
    <property type="evidence" value="ECO:0007669"/>
    <property type="project" value="InterPro"/>
</dbReference>
<dbReference type="OMA" id="HYLNIAM"/>
<evidence type="ECO:0008006" key="5">
    <source>
        <dbReference type="Google" id="ProtNLM"/>
    </source>
</evidence>
<comment type="pathway">
    <text evidence="1">Mycotoxin biosynthesis.</text>
</comment>
<dbReference type="STRING" id="742152.A0A2H3JA17"/>
<protein>
    <recommendedName>
        <fullName evidence="5">Oxidase ustYa</fullName>
    </recommendedName>
</protein>
<dbReference type="Pfam" id="PF11807">
    <property type="entry name" value="UstYa"/>
    <property type="match status" value="1"/>
</dbReference>
<dbReference type="EMBL" id="KB467954">
    <property type="protein sequence ID" value="PCH39112.1"/>
    <property type="molecule type" value="Genomic_DNA"/>
</dbReference>
<accession>A0A2H3JA17</accession>
<name>A0A2H3JA17_WOLCO</name>
<organism evidence="3 4">
    <name type="scientific">Wolfiporia cocos (strain MD-104)</name>
    <name type="common">Brown rot fungus</name>
    <dbReference type="NCBI Taxonomy" id="742152"/>
    <lineage>
        <taxon>Eukaryota</taxon>
        <taxon>Fungi</taxon>
        <taxon>Dikarya</taxon>
        <taxon>Basidiomycota</taxon>
        <taxon>Agaricomycotina</taxon>
        <taxon>Agaricomycetes</taxon>
        <taxon>Polyporales</taxon>
        <taxon>Phaeolaceae</taxon>
        <taxon>Wolfiporia</taxon>
    </lineage>
</organism>
<evidence type="ECO:0000313" key="4">
    <source>
        <dbReference type="Proteomes" id="UP000218811"/>
    </source>
</evidence>
<dbReference type="OrthoDB" id="2793273at2759"/>
<dbReference type="Proteomes" id="UP000218811">
    <property type="component" value="Unassembled WGS sequence"/>
</dbReference>
<dbReference type="InterPro" id="IPR021765">
    <property type="entry name" value="UstYa-like"/>
</dbReference>
<keyword evidence="4" id="KW-1185">Reference proteome</keyword>
<sequence>MPALYQPAEPADLFSAREAALTTIKSPRLGLYGPDSDWENLLPSGDGFIYLPSDGEHYLLSHYHQLHCLRAIRTYVLARDNLTESAIVHVDHCLIYLRQMALCSADVTLEPASHRQMTTDGRVVNTVTGVGITHRCKDWEQVRNYVEQNYREFKETYGSTM</sequence>
<dbReference type="PANTHER" id="PTHR33365:SF4">
    <property type="entry name" value="CYCLOCHLOROTINE BIOSYNTHESIS PROTEIN O"/>
    <property type="match status" value="1"/>
</dbReference>
<dbReference type="PANTHER" id="PTHR33365">
    <property type="entry name" value="YALI0B05434P"/>
    <property type="match status" value="1"/>
</dbReference>
<comment type="similarity">
    <text evidence="2">Belongs to the ustYa family.</text>
</comment>
<proteinExistence type="inferred from homology"/>
<dbReference type="AlphaFoldDB" id="A0A2H3JA17"/>
<evidence type="ECO:0000313" key="3">
    <source>
        <dbReference type="EMBL" id="PCH39112.1"/>
    </source>
</evidence>
<evidence type="ECO:0000256" key="2">
    <source>
        <dbReference type="ARBA" id="ARBA00035112"/>
    </source>
</evidence>
<reference evidence="3 4" key="1">
    <citation type="journal article" date="2012" name="Science">
        <title>The Paleozoic origin of enzymatic lignin decomposition reconstructed from 31 fungal genomes.</title>
        <authorList>
            <person name="Floudas D."/>
            <person name="Binder M."/>
            <person name="Riley R."/>
            <person name="Barry K."/>
            <person name="Blanchette R.A."/>
            <person name="Henrissat B."/>
            <person name="Martinez A.T."/>
            <person name="Otillar R."/>
            <person name="Spatafora J.W."/>
            <person name="Yadav J.S."/>
            <person name="Aerts A."/>
            <person name="Benoit I."/>
            <person name="Boyd A."/>
            <person name="Carlson A."/>
            <person name="Copeland A."/>
            <person name="Coutinho P.M."/>
            <person name="de Vries R.P."/>
            <person name="Ferreira P."/>
            <person name="Findley K."/>
            <person name="Foster B."/>
            <person name="Gaskell J."/>
            <person name="Glotzer D."/>
            <person name="Gorecki P."/>
            <person name="Heitman J."/>
            <person name="Hesse C."/>
            <person name="Hori C."/>
            <person name="Igarashi K."/>
            <person name="Jurgens J.A."/>
            <person name="Kallen N."/>
            <person name="Kersten P."/>
            <person name="Kohler A."/>
            <person name="Kuees U."/>
            <person name="Kumar T.K.A."/>
            <person name="Kuo A."/>
            <person name="LaButti K."/>
            <person name="Larrondo L.F."/>
            <person name="Lindquist E."/>
            <person name="Ling A."/>
            <person name="Lombard V."/>
            <person name="Lucas S."/>
            <person name="Lundell T."/>
            <person name="Martin R."/>
            <person name="McLaughlin D.J."/>
            <person name="Morgenstern I."/>
            <person name="Morin E."/>
            <person name="Murat C."/>
            <person name="Nagy L.G."/>
            <person name="Nolan M."/>
            <person name="Ohm R.A."/>
            <person name="Patyshakuliyeva A."/>
            <person name="Rokas A."/>
            <person name="Ruiz-Duenas F.J."/>
            <person name="Sabat G."/>
            <person name="Salamov A."/>
            <person name="Samejima M."/>
            <person name="Schmutz J."/>
            <person name="Slot J.C."/>
            <person name="St John F."/>
            <person name="Stenlid J."/>
            <person name="Sun H."/>
            <person name="Sun S."/>
            <person name="Syed K."/>
            <person name="Tsang A."/>
            <person name="Wiebenga A."/>
            <person name="Young D."/>
            <person name="Pisabarro A."/>
            <person name="Eastwood D.C."/>
            <person name="Martin F."/>
            <person name="Cullen D."/>
            <person name="Grigoriev I.V."/>
            <person name="Hibbett D.S."/>
        </authorList>
    </citation>
    <scope>NUCLEOTIDE SEQUENCE [LARGE SCALE GENOMIC DNA]</scope>
    <source>
        <strain evidence="3 4">MD-104</strain>
    </source>
</reference>
<evidence type="ECO:0000256" key="1">
    <source>
        <dbReference type="ARBA" id="ARBA00004685"/>
    </source>
</evidence>